<dbReference type="Pfam" id="PF00072">
    <property type="entry name" value="Response_reg"/>
    <property type="match status" value="1"/>
</dbReference>
<dbReference type="GO" id="GO:0003677">
    <property type="term" value="F:DNA binding"/>
    <property type="evidence" value="ECO:0007669"/>
    <property type="project" value="UniProtKB-KW"/>
</dbReference>
<keyword evidence="4" id="KW-0238">DNA-binding</keyword>
<dbReference type="PANTHER" id="PTHR44591">
    <property type="entry name" value="STRESS RESPONSE REGULATOR PROTEIN 1"/>
    <property type="match status" value="1"/>
</dbReference>
<dbReference type="InterPro" id="IPR050595">
    <property type="entry name" value="Bact_response_regulator"/>
</dbReference>
<keyword evidence="1 2" id="KW-0597">Phosphoprotein</keyword>
<protein>
    <submittedName>
        <fullName evidence="4">DNA-binding response regulator, OmpR family, contains REC and winged-helix (WHTH) domain</fullName>
    </submittedName>
</protein>
<evidence type="ECO:0000256" key="1">
    <source>
        <dbReference type="ARBA" id="ARBA00022553"/>
    </source>
</evidence>
<organism evidence="4 5">
    <name type="scientific">Pseudobacteriovorax antillogorgiicola</name>
    <dbReference type="NCBI Taxonomy" id="1513793"/>
    <lineage>
        <taxon>Bacteria</taxon>
        <taxon>Pseudomonadati</taxon>
        <taxon>Bdellovibrionota</taxon>
        <taxon>Oligoflexia</taxon>
        <taxon>Oligoflexales</taxon>
        <taxon>Pseudobacteriovoracaceae</taxon>
        <taxon>Pseudobacteriovorax</taxon>
    </lineage>
</organism>
<dbReference type="PANTHER" id="PTHR44591:SF3">
    <property type="entry name" value="RESPONSE REGULATORY DOMAIN-CONTAINING PROTEIN"/>
    <property type="match status" value="1"/>
</dbReference>
<gene>
    <name evidence="4" type="ORF">SAMN06296036_11819</name>
</gene>
<dbReference type="AlphaFoldDB" id="A0A1Y6CC33"/>
<dbReference type="EMBL" id="FWZT01000018">
    <property type="protein sequence ID" value="SMF56359.1"/>
    <property type="molecule type" value="Genomic_DNA"/>
</dbReference>
<dbReference type="SMART" id="SM00448">
    <property type="entry name" value="REC"/>
    <property type="match status" value="1"/>
</dbReference>
<dbReference type="CDD" id="cd00156">
    <property type="entry name" value="REC"/>
    <property type="match status" value="1"/>
</dbReference>
<keyword evidence="5" id="KW-1185">Reference proteome</keyword>
<dbReference type="PROSITE" id="PS50110">
    <property type="entry name" value="RESPONSE_REGULATORY"/>
    <property type="match status" value="1"/>
</dbReference>
<dbReference type="Proteomes" id="UP000192907">
    <property type="component" value="Unassembled WGS sequence"/>
</dbReference>
<dbReference type="GO" id="GO:0000160">
    <property type="term" value="P:phosphorelay signal transduction system"/>
    <property type="evidence" value="ECO:0007669"/>
    <property type="project" value="InterPro"/>
</dbReference>
<name>A0A1Y6CC33_9BACT</name>
<evidence type="ECO:0000259" key="3">
    <source>
        <dbReference type="PROSITE" id="PS50110"/>
    </source>
</evidence>
<accession>A0A1Y6CC33</accession>
<dbReference type="RefSeq" id="WP_132322445.1">
    <property type="nucleotide sequence ID" value="NZ_FWZT01000018.1"/>
</dbReference>
<proteinExistence type="predicted"/>
<evidence type="ECO:0000313" key="5">
    <source>
        <dbReference type="Proteomes" id="UP000192907"/>
    </source>
</evidence>
<dbReference type="STRING" id="1513793.SAMN06296036_11819"/>
<evidence type="ECO:0000256" key="2">
    <source>
        <dbReference type="PROSITE-ProRule" id="PRU00169"/>
    </source>
</evidence>
<dbReference type="InterPro" id="IPR001789">
    <property type="entry name" value="Sig_transdc_resp-reg_receiver"/>
</dbReference>
<dbReference type="OrthoDB" id="5291319at2"/>
<feature type="modified residue" description="4-aspartylphosphate" evidence="2">
    <location>
        <position position="55"/>
    </location>
</feature>
<dbReference type="Gene3D" id="3.40.50.2300">
    <property type="match status" value="1"/>
</dbReference>
<feature type="domain" description="Response regulatory" evidence="3">
    <location>
        <begin position="5"/>
        <end position="122"/>
    </location>
</feature>
<sequence length="238" mass="26767">MYPEKILIVDDMPEIRMLVKRTLKKAGFECVEASSGSQAIQTVKVQTDIVLVLLDIILPDIDGYKVMDTIEQIKGERDLKVCFMSGIKEKDSVVKAIKSGGADYIIKPIFPENLLSKVGILLKKPELIEGYSHLRVKIRAELLNLDICPDIEIRGIDELSVLLFSTAFIKPETQLEMQSKRLNQVLKAEGLYSLKVNKCRRDAFGKYSVRCRFIGLSETVAKEIRSMAIRGQFIGEAS</sequence>
<reference evidence="5" key="1">
    <citation type="submission" date="2017-04" db="EMBL/GenBank/DDBJ databases">
        <authorList>
            <person name="Varghese N."/>
            <person name="Submissions S."/>
        </authorList>
    </citation>
    <scope>NUCLEOTIDE SEQUENCE [LARGE SCALE GENOMIC DNA]</scope>
    <source>
        <strain evidence="5">RKEM611</strain>
    </source>
</reference>
<evidence type="ECO:0000313" key="4">
    <source>
        <dbReference type="EMBL" id="SMF56359.1"/>
    </source>
</evidence>
<dbReference type="InterPro" id="IPR011006">
    <property type="entry name" value="CheY-like_superfamily"/>
</dbReference>
<dbReference type="SUPFAM" id="SSF52172">
    <property type="entry name" value="CheY-like"/>
    <property type="match status" value="1"/>
</dbReference>